<dbReference type="RefSeq" id="WP_151850028.1">
    <property type="nucleotide sequence ID" value="NZ_JBBNHC010000005.1"/>
</dbReference>
<proteinExistence type="predicted"/>
<feature type="compositionally biased region" description="Polar residues" evidence="1">
    <location>
        <begin position="82"/>
        <end position="92"/>
    </location>
</feature>
<gene>
    <name evidence="2" type="ORF">GAS37_02710</name>
</gene>
<dbReference type="AlphaFoldDB" id="A0A7J5GA65"/>
<evidence type="ECO:0000313" key="3">
    <source>
        <dbReference type="Proteomes" id="UP000470332"/>
    </source>
</evidence>
<dbReference type="Proteomes" id="UP000470332">
    <property type="component" value="Unassembled WGS sequence"/>
</dbReference>
<evidence type="ECO:0000313" key="2">
    <source>
        <dbReference type="EMBL" id="KAB3866055.1"/>
    </source>
</evidence>
<comment type="caution">
    <text evidence="2">The sequence shown here is derived from an EMBL/GenBank/DDBJ whole genome shotgun (WGS) entry which is preliminary data.</text>
</comment>
<accession>A0A7J5GA65</accession>
<name>A0A7J5GA65_PHOVU</name>
<feature type="region of interest" description="Disordered" evidence="1">
    <location>
        <begin position="73"/>
        <end position="92"/>
    </location>
</feature>
<reference evidence="2 3" key="1">
    <citation type="journal article" date="2019" name="Nat. Med.">
        <title>A library of human gut bacterial isolates paired with longitudinal multiomics data enables mechanistic microbiome research.</title>
        <authorList>
            <person name="Poyet M."/>
            <person name="Groussin M."/>
            <person name="Gibbons S.M."/>
            <person name="Avila-Pacheco J."/>
            <person name="Jiang X."/>
            <person name="Kearney S.M."/>
            <person name="Perrotta A.R."/>
            <person name="Berdy B."/>
            <person name="Zhao S."/>
            <person name="Lieberman T.D."/>
            <person name="Swanson P.K."/>
            <person name="Smith M."/>
            <person name="Roesemann S."/>
            <person name="Alexander J.E."/>
            <person name="Rich S.A."/>
            <person name="Livny J."/>
            <person name="Vlamakis H."/>
            <person name="Clish C."/>
            <person name="Bullock K."/>
            <person name="Deik A."/>
            <person name="Scott J."/>
            <person name="Pierce K.A."/>
            <person name="Xavier R.J."/>
            <person name="Alm E.J."/>
        </authorList>
    </citation>
    <scope>NUCLEOTIDE SEQUENCE [LARGE SCALE GENOMIC DNA]</scope>
    <source>
        <strain evidence="2 3">BIOML-A9</strain>
    </source>
</reference>
<dbReference type="EMBL" id="WCXA01000004">
    <property type="protein sequence ID" value="KAB3866055.1"/>
    <property type="molecule type" value="Genomic_DNA"/>
</dbReference>
<sequence length="92" mass="10977">MAKRRGASYQKRVTDINRIYDQHAKSGISNREIWRRFVYPVYGICERTFYNLLNASCDPKNEVPQEAQTFLQFDFDDESGRTENNPQYPKRH</sequence>
<protein>
    <submittedName>
        <fullName evidence="2">Uncharacterized protein</fullName>
    </submittedName>
</protein>
<organism evidence="2 3">
    <name type="scientific">Phocaeicola vulgatus</name>
    <name type="common">Bacteroides vulgatus</name>
    <dbReference type="NCBI Taxonomy" id="821"/>
    <lineage>
        <taxon>Bacteria</taxon>
        <taxon>Pseudomonadati</taxon>
        <taxon>Bacteroidota</taxon>
        <taxon>Bacteroidia</taxon>
        <taxon>Bacteroidales</taxon>
        <taxon>Bacteroidaceae</taxon>
        <taxon>Phocaeicola</taxon>
    </lineage>
</organism>
<evidence type="ECO:0000256" key="1">
    <source>
        <dbReference type="SAM" id="MobiDB-lite"/>
    </source>
</evidence>